<comment type="subcellular location">
    <subcellularLocation>
        <location evidence="1">Fimbrium</location>
    </subcellularLocation>
</comment>
<evidence type="ECO:0000256" key="4">
    <source>
        <dbReference type="ARBA" id="ARBA00023263"/>
    </source>
</evidence>
<evidence type="ECO:0000256" key="5">
    <source>
        <dbReference type="SAM" id="SignalP"/>
    </source>
</evidence>
<gene>
    <name evidence="7" type="ordered locus">Bache_0717</name>
</gene>
<comment type="similarity">
    <text evidence="2">Belongs to the bacteroidetes fimbrillin superfamily. FimA/Mfa1 family.</text>
</comment>
<proteinExistence type="inferred from homology"/>
<evidence type="ECO:0000259" key="6">
    <source>
        <dbReference type="Pfam" id="PF06321"/>
    </source>
</evidence>
<dbReference type="RefSeq" id="WP_013546355.1">
    <property type="nucleotide sequence ID" value="NC_014933.1"/>
</dbReference>
<sequence>MRKLNTITSLFFLLCAALTGCTQQEENPSIQNTDLVNVAIHLGSSTTRSYTDTEGTVKKLRVLVFNKKTDNTYEFEKQKMWTDFTNENNDENTIQISSGAKRFYFFANDDMADFRLHSTGAAYNFDDGATATYTEDELKDIVIHQFEYKGTLTYTAADLLPMTAMTEQSINRMNGQYVYTTLTIAVAQVTLKMKLNAPLTTGATLKLVYARIGNNPTNEYFFPQYEPKTGSETTGKVKLPSYDASDYNNSAVYTPADYVDITTAEQEIANFYVHENPYGKGGTQDGSTLDDHTTGYQGSSSKLNLFYEYTMGTDHFQKGVLKDLPYLVRNGKLEITATVTPPSNTSETYSIIVQVETQWIQKTEDVPTFE</sequence>
<evidence type="ECO:0000313" key="8">
    <source>
        <dbReference type="Proteomes" id="UP000008630"/>
    </source>
</evidence>
<dbReference type="HOGENOM" id="CLU_747340_0_0_10"/>
<keyword evidence="8" id="KW-1185">Reference proteome</keyword>
<dbReference type="KEGG" id="bhl:Bache_0717"/>
<organism evidence="7 8">
    <name type="scientific">Bacteroides helcogenes (strain ATCC 35417 / DSM 20613 / JCM 6297 / CCUG 15421 / P 36-108)</name>
    <dbReference type="NCBI Taxonomy" id="693979"/>
    <lineage>
        <taxon>Bacteria</taxon>
        <taxon>Pseudomonadati</taxon>
        <taxon>Bacteroidota</taxon>
        <taxon>Bacteroidia</taxon>
        <taxon>Bacteroidales</taxon>
        <taxon>Bacteroidaceae</taxon>
        <taxon>Bacteroides</taxon>
    </lineage>
</organism>
<protein>
    <recommendedName>
        <fullName evidence="6">Major fimbrial subunit protein N-terminal domain-containing protein</fullName>
    </recommendedName>
</protein>
<name>E6SNE7_BACT6</name>
<feature type="domain" description="Major fimbrial subunit protein N-terminal" evidence="6">
    <location>
        <begin position="44"/>
        <end position="169"/>
    </location>
</feature>
<dbReference type="AlphaFoldDB" id="E6SNE7"/>
<keyword evidence="4" id="KW-0281">Fimbrium</keyword>
<dbReference type="Proteomes" id="UP000008630">
    <property type="component" value="Chromosome"/>
</dbReference>
<evidence type="ECO:0000256" key="2">
    <source>
        <dbReference type="ARBA" id="ARBA00006011"/>
    </source>
</evidence>
<reference key="1">
    <citation type="submission" date="2010-11" db="EMBL/GenBank/DDBJ databases">
        <title>The complete genome of Bacteroides helcogenes P 36-108.</title>
        <authorList>
            <consortium name="US DOE Joint Genome Institute (JGI-PGF)"/>
            <person name="Lucas S."/>
            <person name="Copeland A."/>
            <person name="Lapidus A."/>
            <person name="Bruce D."/>
            <person name="Goodwin L."/>
            <person name="Pitluck S."/>
            <person name="Kyrpides N."/>
            <person name="Mavromatis K."/>
            <person name="Ivanova N."/>
            <person name="Zeytun A."/>
            <person name="Brettin T."/>
            <person name="Detter J.C."/>
            <person name="Tapia R."/>
            <person name="Han C."/>
            <person name="Land M."/>
            <person name="Hauser L."/>
            <person name="Markowitz V."/>
            <person name="Cheng J.-F."/>
            <person name="Hugenholtz P."/>
            <person name="Woyke T."/>
            <person name="Wu D."/>
            <person name="Gronow S."/>
            <person name="Wellnitz S."/>
            <person name="Brambilla E."/>
            <person name="Klenk H.-P."/>
            <person name="Eisen J.A."/>
        </authorList>
    </citation>
    <scope>NUCLEOTIDE SEQUENCE</scope>
    <source>
        <strain>P 36-108</strain>
    </source>
</reference>
<dbReference type="InterPro" id="IPR029141">
    <property type="entry name" value="FimA_N"/>
</dbReference>
<evidence type="ECO:0000256" key="3">
    <source>
        <dbReference type="ARBA" id="ARBA00022729"/>
    </source>
</evidence>
<feature type="signal peptide" evidence="5">
    <location>
        <begin position="1"/>
        <end position="24"/>
    </location>
</feature>
<feature type="chain" id="PRO_5003209222" description="Major fimbrial subunit protein N-terminal domain-containing protein" evidence="5">
    <location>
        <begin position="25"/>
        <end position="370"/>
    </location>
</feature>
<dbReference type="GO" id="GO:0009289">
    <property type="term" value="C:pilus"/>
    <property type="evidence" value="ECO:0007669"/>
    <property type="project" value="UniProtKB-SubCell"/>
</dbReference>
<evidence type="ECO:0000313" key="7">
    <source>
        <dbReference type="EMBL" id="ADV42740.1"/>
    </source>
</evidence>
<accession>E6SNE7</accession>
<reference evidence="7 8" key="2">
    <citation type="journal article" date="2011" name="Stand. Genomic Sci.">
        <title>Complete genome sequence of Bacteroides helcogenes type strain (P 36-108).</title>
        <authorList>
            <person name="Pati A."/>
            <person name="Gronow S."/>
            <person name="Zeytun A."/>
            <person name="Lapidus A."/>
            <person name="Nolan M."/>
            <person name="Hammon N."/>
            <person name="Deshpande S."/>
            <person name="Cheng J.F."/>
            <person name="Tapia R."/>
            <person name="Han C."/>
            <person name="Goodwin L."/>
            <person name="Pitluck S."/>
            <person name="Liolios K."/>
            <person name="Pagani I."/>
            <person name="Ivanova N."/>
            <person name="Mavromatis K."/>
            <person name="Chen A."/>
            <person name="Palaniappan K."/>
            <person name="Land M."/>
            <person name="Hauser L."/>
            <person name="Chang Y.J."/>
            <person name="Jeffries C.D."/>
            <person name="Detter J.C."/>
            <person name="Brambilla E."/>
            <person name="Rohde M."/>
            <person name="Goker M."/>
            <person name="Woyke T."/>
            <person name="Bristow J."/>
            <person name="Eisen J.A."/>
            <person name="Markowitz V."/>
            <person name="Hugenholtz P."/>
            <person name="Kyrpides N.C."/>
            <person name="Klenk H.P."/>
            <person name="Lucas S."/>
        </authorList>
    </citation>
    <scope>NUCLEOTIDE SEQUENCE [LARGE SCALE GENOMIC DNA]</scope>
    <source>
        <strain evidence="8">ATCC 35417 / DSM 20613 / JCM 6297 / CCUG 15421 / P 36-108</strain>
    </source>
</reference>
<dbReference type="Pfam" id="PF06321">
    <property type="entry name" value="P_gingi_FimA"/>
    <property type="match status" value="1"/>
</dbReference>
<evidence type="ECO:0000256" key="1">
    <source>
        <dbReference type="ARBA" id="ARBA00004561"/>
    </source>
</evidence>
<dbReference type="PROSITE" id="PS51257">
    <property type="entry name" value="PROKAR_LIPOPROTEIN"/>
    <property type="match status" value="1"/>
</dbReference>
<dbReference type="STRING" id="693979.Bache_0717"/>
<keyword evidence="3 5" id="KW-0732">Signal</keyword>
<dbReference type="PATRIC" id="fig|693979.3.peg.766"/>
<dbReference type="EMBL" id="CP002352">
    <property type="protein sequence ID" value="ADV42740.1"/>
    <property type="molecule type" value="Genomic_DNA"/>
</dbReference>